<dbReference type="Proteomes" id="UP000596938">
    <property type="component" value="Unassembled WGS sequence"/>
</dbReference>
<reference evidence="2" key="1">
    <citation type="journal article" date="2019" name="Int. J. Syst. Evol. Microbiol.">
        <title>The Global Catalogue of Microorganisms (GCM) 10K type strain sequencing project: providing services to taxonomists for standard genome sequencing and annotation.</title>
        <authorList>
            <consortium name="The Broad Institute Genomics Platform"/>
            <consortium name="The Broad Institute Genome Sequencing Center for Infectious Disease"/>
            <person name="Wu L."/>
            <person name="Ma J."/>
        </authorList>
    </citation>
    <scope>NUCLEOTIDE SEQUENCE [LARGE SCALE GENOMIC DNA]</scope>
    <source>
        <strain evidence="2">CGMCC 1.1927</strain>
    </source>
</reference>
<sequence length="43" mass="4475">MIAALLAGAVMAATFIPWAIRNDQADLHLAHRPGACPTGDCDV</sequence>
<comment type="caution">
    <text evidence="1">The sequence shown here is derived from an EMBL/GenBank/DDBJ whole genome shotgun (WGS) entry which is preliminary data.</text>
</comment>
<proteinExistence type="predicted"/>
<accession>A0ABQ1X990</accession>
<evidence type="ECO:0000313" key="2">
    <source>
        <dbReference type="Proteomes" id="UP000596938"/>
    </source>
</evidence>
<organism evidence="1 2">
    <name type="scientific">Pseudarthrobacter polychromogenes</name>
    <dbReference type="NCBI Taxonomy" id="1676"/>
    <lineage>
        <taxon>Bacteria</taxon>
        <taxon>Bacillati</taxon>
        <taxon>Actinomycetota</taxon>
        <taxon>Actinomycetes</taxon>
        <taxon>Micrococcales</taxon>
        <taxon>Micrococcaceae</taxon>
        <taxon>Pseudarthrobacter</taxon>
    </lineage>
</organism>
<evidence type="ECO:0000313" key="1">
    <source>
        <dbReference type="EMBL" id="GGG83870.1"/>
    </source>
</evidence>
<keyword evidence="2" id="KW-1185">Reference proteome</keyword>
<dbReference type="RefSeq" id="WP_268238330.1">
    <property type="nucleotide sequence ID" value="NZ_BAAAWV010000001.1"/>
</dbReference>
<gene>
    <name evidence="1" type="ORF">GCM10011577_01670</name>
</gene>
<dbReference type="EMBL" id="BMKU01000001">
    <property type="protein sequence ID" value="GGG83870.1"/>
    <property type="molecule type" value="Genomic_DNA"/>
</dbReference>
<protein>
    <submittedName>
        <fullName evidence="1">Uncharacterized protein</fullName>
    </submittedName>
</protein>
<name>A0ABQ1X990_9MICC</name>